<feature type="domain" description="Luciferase-like" evidence="6">
    <location>
        <begin position="44"/>
        <end position="346"/>
    </location>
</feature>
<dbReference type="AlphaFoldDB" id="A0A7J9V1Q9"/>
<keyword evidence="2" id="KW-0285">Flavoprotein</keyword>
<dbReference type="InterPro" id="IPR036661">
    <property type="entry name" value="Luciferase-like_sf"/>
</dbReference>
<dbReference type="GO" id="GO:0005829">
    <property type="term" value="C:cytosol"/>
    <property type="evidence" value="ECO:0007669"/>
    <property type="project" value="TreeGrafter"/>
</dbReference>
<feature type="region of interest" description="Disordered" evidence="5">
    <location>
        <begin position="434"/>
        <end position="456"/>
    </location>
</feature>
<name>A0A7J9V1Q9_9MICO</name>
<reference evidence="7 8" key="1">
    <citation type="submission" date="2019-10" db="EMBL/GenBank/DDBJ databases">
        <title>Georgenia wutianyii sp. nov. and Georgenia yuyongxinii sp. nov. isolated from plateau pika (Ochotona curzoniae) in the Qinghai-Tibet plateau of China.</title>
        <authorList>
            <person name="Tian Z."/>
        </authorList>
    </citation>
    <scope>NUCLEOTIDE SEQUENCE [LARGE SCALE GENOMIC DNA]</scope>
    <source>
        <strain evidence="7 8">JCM 15130</strain>
    </source>
</reference>
<dbReference type="InterPro" id="IPR050766">
    <property type="entry name" value="Bact_Lucif_Oxidored"/>
</dbReference>
<dbReference type="InterPro" id="IPR011251">
    <property type="entry name" value="Luciferase-like_dom"/>
</dbReference>
<dbReference type="OrthoDB" id="7903015at2"/>
<dbReference type="RefSeq" id="WP_152233343.1">
    <property type="nucleotide sequence ID" value="NZ_BAAAOT010000043.1"/>
</dbReference>
<dbReference type="PANTHER" id="PTHR30137">
    <property type="entry name" value="LUCIFERASE-LIKE MONOOXYGENASE"/>
    <property type="match status" value="1"/>
</dbReference>
<proteinExistence type="inferred from homology"/>
<keyword evidence="3" id="KW-0560">Oxidoreductase</keyword>
<feature type="compositionally biased region" description="Low complexity" evidence="5">
    <location>
        <begin position="444"/>
        <end position="456"/>
    </location>
</feature>
<accession>A0A7J9V1Q9</accession>
<dbReference type="PANTHER" id="PTHR30137:SF16">
    <property type="entry name" value="BLL0895 PROTEIN"/>
    <property type="match status" value="1"/>
</dbReference>
<protein>
    <submittedName>
        <fullName evidence="7">LLM class flavin-dependent oxidoreductase</fullName>
    </submittedName>
</protein>
<evidence type="ECO:0000256" key="3">
    <source>
        <dbReference type="ARBA" id="ARBA00023002"/>
    </source>
</evidence>
<sequence length="456" mass="50888">MTTHDVEFIGAIESGYPNVPYGPDRHSRSLYVDLPNGEYYDPIAGQKALETQLENLVHLEKLGFDGVTLTEQHNGPIGLGPNSMVSAAWLAAHTDRAKIVVGGPLINAYQSPIRLAEEIALVDTLSKGRLVIGLPMGLGQQYHSLGMNPATARERHAEGYELLTRALTEPGPFTWRGKFFNQNYVNIWPRPAHPVELYLPSGGSLETLQVAARRRIGYQSVLSDWNTIAKTLEKFRDLCRAEGYEPDPRQSSAVIEVHVAETDEIARREYEGIALWNYQNYFEGTLEDSFPPGYTSARSYRAILGSGYGLDTKAMTYDDLLEQNWAVAGSPATVREKLEEFIDKTGVGRLILTFSLGAKKDWLLRKTTTIFAEEVLPHFRSTGLPLSESDQRTRYGYRTALEYAASVRRDVPTPTIVKDGYYQDAWKYRQEGTDARIRPREQAPEPVAAAVATSQG</sequence>
<evidence type="ECO:0000256" key="4">
    <source>
        <dbReference type="ARBA" id="ARBA00023033"/>
    </source>
</evidence>
<evidence type="ECO:0000256" key="1">
    <source>
        <dbReference type="ARBA" id="ARBA00010426"/>
    </source>
</evidence>
<organism evidence="7 8">
    <name type="scientific">Georgenia ruanii</name>
    <dbReference type="NCBI Taxonomy" id="348442"/>
    <lineage>
        <taxon>Bacteria</taxon>
        <taxon>Bacillati</taxon>
        <taxon>Actinomycetota</taxon>
        <taxon>Actinomycetes</taxon>
        <taxon>Micrococcales</taxon>
        <taxon>Bogoriellaceae</taxon>
        <taxon>Georgenia</taxon>
    </lineage>
</organism>
<dbReference type="Gene3D" id="3.20.20.30">
    <property type="entry name" value="Luciferase-like domain"/>
    <property type="match status" value="1"/>
</dbReference>
<dbReference type="Pfam" id="PF00296">
    <property type="entry name" value="Bac_luciferase"/>
    <property type="match status" value="1"/>
</dbReference>
<gene>
    <name evidence="7" type="ORF">GB882_17815</name>
</gene>
<evidence type="ECO:0000259" key="6">
    <source>
        <dbReference type="Pfam" id="PF00296"/>
    </source>
</evidence>
<dbReference type="Proteomes" id="UP000429644">
    <property type="component" value="Unassembled WGS sequence"/>
</dbReference>
<dbReference type="GO" id="GO:0016705">
    <property type="term" value="F:oxidoreductase activity, acting on paired donors, with incorporation or reduction of molecular oxygen"/>
    <property type="evidence" value="ECO:0007669"/>
    <property type="project" value="InterPro"/>
</dbReference>
<keyword evidence="4" id="KW-0503">Monooxygenase</keyword>
<evidence type="ECO:0000256" key="5">
    <source>
        <dbReference type="SAM" id="MobiDB-lite"/>
    </source>
</evidence>
<keyword evidence="8" id="KW-1185">Reference proteome</keyword>
<dbReference type="EMBL" id="WHPD01003825">
    <property type="protein sequence ID" value="MPV90533.1"/>
    <property type="molecule type" value="Genomic_DNA"/>
</dbReference>
<evidence type="ECO:0000256" key="2">
    <source>
        <dbReference type="ARBA" id="ARBA00022630"/>
    </source>
</evidence>
<comment type="caution">
    <text evidence="7">The sequence shown here is derived from an EMBL/GenBank/DDBJ whole genome shotgun (WGS) entry which is preliminary data.</text>
</comment>
<comment type="similarity">
    <text evidence="1">Belongs to the bacterial luciferase oxidoreductase family.</text>
</comment>
<evidence type="ECO:0000313" key="8">
    <source>
        <dbReference type="Proteomes" id="UP000429644"/>
    </source>
</evidence>
<evidence type="ECO:0000313" key="7">
    <source>
        <dbReference type="EMBL" id="MPV90533.1"/>
    </source>
</evidence>
<feature type="compositionally biased region" description="Basic and acidic residues" evidence="5">
    <location>
        <begin position="434"/>
        <end position="443"/>
    </location>
</feature>
<dbReference type="SUPFAM" id="SSF51679">
    <property type="entry name" value="Bacterial luciferase-like"/>
    <property type="match status" value="1"/>
</dbReference>
<dbReference type="GO" id="GO:0004497">
    <property type="term" value="F:monooxygenase activity"/>
    <property type="evidence" value="ECO:0007669"/>
    <property type="project" value="UniProtKB-KW"/>
</dbReference>